<protein>
    <submittedName>
        <fullName evidence="1">Uncharacterized protein</fullName>
    </submittedName>
</protein>
<dbReference type="AlphaFoldDB" id="A0A921AUZ1"/>
<evidence type="ECO:0000313" key="1">
    <source>
        <dbReference type="EMBL" id="HJD96852.1"/>
    </source>
</evidence>
<evidence type="ECO:0000313" key="2">
    <source>
        <dbReference type="Proteomes" id="UP000698963"/>
    </source>
</evidence>
<dbReference type="RefSeq" id="WP_304121436.1">
    <property type="nucleotide sequence ID" value="NZ_DYZA01000078.1"/>
</dbReference>
<reference evidence="1" key="2">
    <citation type="submission" date="2021-09" db="EMBL/GenBank/DDBJ databases">
        <authorList>
            <person name="Gilroy R."/>
        </authorList>
    </citation>
    <scope>NUCLEOTIDE SEQUENCE</scope>
    <source>
        <strain evidence="1">ChiGjej2B2-19336</strain>
    </source>
</reference>
<gene>
    <name evidence="1" type="ORF">K8W16_04305</name>
</gene>
<reference evidence="1" key="1">
    <citation type="journal article" date="2021" name="PeerJ">
        <title>Extensive microbial diversity within the chicken gut microbiome revealed by metagenomics and culture.</title>
        <authorList>
            <person name="Gilroy R."/>
            <person name="Ravi A."/>
            <person name="Getino M."/>
            <person name="Pursley I."/>
            <person name="Horton D.L."/>
            <person name="Alikhan N.F."/>
            <person name="Baker D."/>
            <person name="Gharbi K."/>
            <person name="Hall N."/>
            <person name="Watson M."/>
            <person name="Adriaenssens E.M."/>
            <person name="Foster-Nyarko E."/>
            <person name="Jarju S."/>
            <person name="Secka A."/>
            <person name="Antonio M."/>
            <person name="Oren A."/>
            <person name="Chaudhuri R.R."/>
            <person name="La Ragione R."/>
            <person name="Hildebrand F."/>
            <person name="Pallen M.J."/>
        </authorList>
    </citation>
    <scope>NUCLEOTIDE SEQUENCE</scope>
    <source>
        <strain evidence="1">ChiGjej2B2-19336</strain>
    </source>
</reference>
<dbReference type="EMBL" id="DYZA01000078">
    <property type="protein sequence ID" value="HJD96852.1"/>
    <property type="molecule type" value="Genomic_DNA"/>
</dbReference>
<sequence length="93" mass="10712">MMNRFEFHDAAGNVHPFDTRTEAEAFARACGYIFVTSRSVMEGMDTRISYYLAPSDVPEGVTEEGALLTVLLSRYREWEEPRIMPVMDADRMR</sequence>
<name>A0A921AUZ1_9BACT</name>
<comment type="caution">
    <text evidence="1">The sequence shown here is derived from an EMBL/GenBank/DDBJ whole genome shotgun (WGS) entry which is preliminary data.</text>
</comment>
<organism evidence="1 2">
    <name type="scientific">Mailhella massiliensis</name>
    <dbReference type="NCBI Taxonomy" id="1903261"/>
    <lineage>
        <taxon>Bacteria</taxon>
        <taxon>Pseudomonadati</taxon>
        <taxon>Thermodesulfobacteriota</taxon>
        <taxon>Desulfovibrionia</taxon>
        <taxon>Desulfovibrionales</taxon>
        <taxon>Desulfovibrionaceae</taxon>
        <taxon>Mailhella</taxon>
    </lineage>
</organism>
<accession>A0A921AUZ1</accession>
<dbReference type="Proteomes" id="UP000698963">
    <property type="component" value="Unassembled WGS sequence"/>
</dbReference>
<proteinExistence type="predicted"/>